<evidence type="ECO:0000256" key="1">
    <source>
        <dbReference type="SAM" id="SignalP"/>
    </source>
</evidence>
<keyword evidence="1" id="KW-0732">Signal</keyword>
<keyword evidence="3" id="KW-1185">Reference proteome</keyword>
<dbReference type="Proteomes" id="UP001154282">
    <property type="component" value="Unassembled WGS sequence"/>
</dbReference>
<evidence type="ECO:0000313" key="3">
    <source>
        <dbReference type="Proteomes" id="UP001154282"/>
    </source>
</evidence>
<protein>
    <submittedName>
        <fullName evidence="2">Uncharacterized protein</fullName>
    </submittedName>
</protein>
<name>A0AAV0KDP9_9ROSI</name>
<dbReference type="EMBL" id="CAMGYJ010000005">
    <property type="protein sequence ID" value="CAI0420459.1"/>
    <property type="molecule type" value="Genomic_DNA"/>
</dbReference>
<proteinExistence type="predicted"/>
<dbReference type="AlphaFoldDB" id="A0AAV0KDP9"/>
<sequence>MALINSNRFWYIIILLRVLTCTDRDYISGSAESPASREADWLLPRRGASALGLPVHAMWQPRESSLHTERSWGVASVVNEDEDSAGSCQGTPISSRFPEAGDLPGFQSFQHTLGLRLYCETIRFWVGERRAGRTRKPCLDQSHGHSWLRCAGVHHDGPPDVEE</sequence>
<feature type="chain" id="PRO_5043594734" evidence="1">
    <location>
        <begin position="25"/>
        <end position="163"/>
    </location>
</feature>
<feature type="signal peptide" evidence="1">
    <location>
        <begin position="1"/>
        <end position="24"/>
    </location>
</feature>
<organism evidence="2 3">
    <name type="scientific">Linum tenue</name>
    <dbReference type="NCBI Taxonomy" id="586396"/>
    <lineage>
        <taxon>Eukaryota</taxon>
        <taxon>Viridiplantae</taxon>
        <taxon>Streptophyta</taxon>
        <taxon>Embryophyta</taxon>
        <taxon>Tracheophyta</taxon>
        <taxon>Spermatophyta</taxon>
        <taxon>Magnoliopsida</taxon>
        <taxon>eudicotyledons</taxon>
        <taxon>Gunneridae</taxon>
        <taxon>Pentapetalae</taxon>
        <taxon>rosids</taxon>
        <taxon>fabids</taxon>
        <taxon>Malpighiales</taxon>
        <taxon>Linaceae</taxon>
        <taxon>Linum</taxon>
    </lineage>
</organism>
<gene>
    <name evidence="2" type="ORF">LITE_LOCUS18387</name>
</gene>
<comment type="caution">
    <text evidence="2">The sequence shown here is derived from an EMBL/GenBank/DDBJ whole genome shotgun (WGS) entry which is preliminary data.</text>
</comment>
<accession>A0AAV0KDP9</accession>
<reference evidence="2" key="1">
    <citation type="submission" date="2022-08" db="EMBL/GenBank/DDBJ databases">
        <authorList>
            <person name="Gutierrez-Valencia J."/>
        </authorList>
    </citation>
    <scope>NUCLEOTIDE SEQUENCE</scope>
</reference>
<evidence type="ECO:0000313" key="2">
    <source>
        <dbReference type="EMBL" id="CAI0420459.1"/>
    </source>
</evidence>